<dbReference type="Pfam" id="PF24175">
    <property type="entry name" value="SU10_adaptor"/>
    <property type="match status" value="1"/>
</dbReference>
<protein>
    <submittedName>
        <fullName evidence="1">Uncharacterized protein</fullName>
    </submittedName>
</protein>
<proteinExistence type="predicted"/>
<organism evidence="1">
    <name type="scientific">uncultured Caudovirales phage</name>
    <dbReference type="NCBI Taxonomy" id="2100421"/>
    <lineage>
        <taxon>Viruses</taxon>
        <taxon>Duplodnaviria</taxon>
        <taxon>Heunggongvirae</taxon>
        <taxon>Uroviricota</taxon>
        <taxon>Caudoviricetes</taxon>
        <taxon>Peduoviridae</taxon>
        <taxon>Maltschvirus</taxon>
        <taxon>Maltschvirus maltsch</taxon>
    </lineage>
</organism>
<name>A0A6J7X3J7_9CAUD</name>
<accession>A0A6J7X3J7</accession>
<reference evidence="1" key="1">
    <citation type="submission" date="2020-05" db="EMBL/GenBank/DDBJ databases">
        <authorList>
            <person name="Chiriac C."/>
            <person name="Salcher M."/>
            <person name="Ghai R."/>
            <person name="Kavagutti S V."/>
        </authorList>
    </citation>
    <scope>NUCLEOTIDE SEQUENCE</scope>
</reference>
<gene>
    <name evidence="1" type="ORF">UFOVP393_15</name>
</gene>
<evidence type="ECO:0000313" key="1">
    <source>
        <dbReference type="EMBL" id="CAB5223861.1"/>
    </source>
</evidence>
<dbReference type="InterPro" id="IPR056209">
    <property type="entry name" value="SU10_adaptor"/>
</dbReference>
<dbReference type="EMBL" id="LR798335">
    <property type="protein sequence ID" value="CAB5223861.1"/>
    <property type="molecule type" value="Genomic_DNA"/>
</dbReference>
<sequence length="216" mass="24533">MNYSELVTAVQDYCENTFPTADMDTMIRLAEQNIYNSVQLANLRKNMTGTLTANNKYLATPEDFLSAYSLAVIDNLGNYTYLLNKDVNFIREAFPNSNDTGLPQYYAIFGPSTSRPNELSFILGPTPDAGYSVELHFYFYPDSIVTTGQTWLGDNFESALFNATMVEAIRFMKGEVDLVKFYKDEMEKSMLLLKNLGDGKQRMDAYRDGQVRNQVI</sequence>